<reference evidence="2" key="1">
    <citation type="journal article" date="2020" name="Stud. Mycol.">
        <title>101 Dothideomycetes genomes: a test case for predicting lifestyles and emergence of pathogens.</title>
        <authorList>
            <person name="Haridas S."/>
            <person name="Albert R."/>
            <person name="Binder M."/>
            <person name="Bloem J."/>
            <person name="Labutti K."/>
            <person name="Salamov A."/>
            <person name="Andreopoulos B."/>
            <person name="Baker S."/>
            <person name="Barry K."/>
            <person name="Bills G."/>
            <person name="Bluhm B."/>
            <person name="Cannon C."/>
            <person name="Castanera R."/>
            <person name="Culley D."/>
            <person name="Daum C."/>
            <person name="Ezra D."/>
            <person name="Gonzalez J."/>
            <person name="Henrissat B."/>
            <person name="Kuo A."/>
            <person name="Liang C."/>
            <person name="Lipzen A."/>
            <person name="Lutzoni F."/>
            <person name="Magnuson J."/>
            <person name="Mondo S."/>
            <person name="Nolan M."/>
            <person name="Ohm R."/>
            <person name="Pangilinan J."/>
            <person name="Park H.-J."/>
            <person name="Ramirez L."/>
            <person name="Alfaro M."/>
            <person name="Sun H."/>
            <person name="Tritt A."/>
            <person name="Yoshinaga Y."/>
            <person name="Zwiers L.-H."/>
            <person name="Turgeon B."/>
            <person name="Goodwin S."/>
            <person name="Spatafora J."/>
            <person name="Crous P."/>
            <person name="Grigoriev I."/>
        </authorList>
    </citation>
    <scope>NUCLEOTIDE SEQUENCE</scope>
    <source>
        <strain evidence="2">CBS 175.79</strain>
    </source>
</reference>
<organism evidence="2 3">
    <name type="scientific">Aaosphaeria arxii CBS 175.79</name>
    <dbReference type="NCBI Taxonomy" id="1450172"/>
    <lineage>
        <taxon>Eukaryota</taxon>
        <taxon>Fungi</taxon>
        <taxon>Dikarya</taxon>
        <taxon>Ascomycota</taxon>
        <taxon>Pezizomycotina</taxon>
        <taxon>Dothideomycetes</taxon>
        <taxon>Pleosporomycetidae</taxon>
        <taxon>Pleosporales</taxon>
        <taxon>Pleosporales incertae sedis</taxon>
        <taxon>Aaosphaeria</taxon>
    </lineage>
</organism>
<keyword evidence="1" id="KW-0472">Membrane</keyword>
<proteinExistence type="predicted"/>
<protein>
    <submittedName>
        <fullName evidence="2">Uncharacterized protein</fullName>
    </submittedName>
</protein>
<keyword evidence="3" id="KW-1185">Reference proteome</keyword>
<dbReference type="Proteomes" id="UP000799778">
    <property type="component" value="Unassembled WGS sequence"/>
</dbReference>
<keyword evidence="1" id="KW-1133">Transmembrane helix</keyword>
<name>A0A6A5XLM4_9PLEO</name>
<dbReference type="AlphaFoldDB" id="A0A6A5XLM4"/>
<dbReference type="RefSeq" id="XP_033381989.1">
    <property type="nucleotide sequence ID" value="XM_033522293.1"/>
</dbReference>
<evidence type="ECO:0000256" key="1">
    <source>
        <dbReference type="SAM" id="Phobius"/>
    </source>
</evidence>
<accession>A0A6A5XLM4</accession>
<evidence type="ECO:0000313" key="2">
    <source>
        <dbReference type="EMBL" id="KAF2013650.1"/>
    </source>
</evidence>
<feature type="transmembrane region" description="Helical" evidence="1">
    <location>
        <begin position="80"/>
        <end position="99"/>
    </location>
</feature>
<gene>
    <name evidence="2" type="ORF">BU24DRAFT_242272</name>
</gene>
<keyword evidence="1" id="KW-0812">Transmembrane</keyword>
<sequence length="172" mass="19496">MHSVFLQGHSLPSTGTALVLERKLNQHRHFLLPLRTTSFTPQSLRVLLRVLYTVLTDSTPPYLQAHHSGGFHRSIQPNSLLLILFIIHLYVHALLCTPYKRYNIQNTLLRTLHTPIEIRNNRQRYSLGSTFVSSSSSTLSPRPSLSLCTSFLYRTQPQQGKHSPSPLTTSPS</sequence>
<dbReference type="GeneID" id="54279690"/>
<evidence type="ECO:0000313" key="3">
    <source>
        <dbReference type="Proteomes" id="UP000799778"/>
    </source>
</evidence>
<dbReference type="EMBL" id="ML978071">
    <property type="protein sequence ID" value="KAF2013650.1"/>
    <property type="molecule type" value="Genomic_DNA"/>
</dbReference>